<feature type="domain" description="NADP-dependent oxidoreductase" evidence="4">
    <location>
        <begin position="20"/>
        <end position="340"/>
    </location>
</feature>
<reference evidence="6" key="1">
    <citation type="submission" date="2025-08" db="UniProtKB">
        <authorList>
            <consortium name="RefSeq"/>
        </authorList>
    </citation>
    <scope>IDENTIFICATION</scope>
    <source>
        <tissue evidence="6">Gonad</tissue>
    </source>
</reference>
<sequence>MADSKCTYRFLSSSGLKVSNICLGAMTFGEHQLLDVRPGQCDEATAHAIMDRFAELGGNFIDTADAYQYGVSEEYVGSWLSMKQRDKFIIATKVWNNMDPTQQDPNKRGLSRHHILNSIDGSLRRLQTDYVDLYQIHCWDYGTPLEETMTALNDLVRAGKVRYIGASNVTGWQLQKIVEFGRTMGLNKWITLQVQYSLLCRSTEWELVEICRSEGLGLLPWSPLKGGWLAGKFTRDMTAAPAGTRVGWASEKEGRKGEDDPDFQQYANNENFWALDEVLKRVAKEQGKSVAQVSLRWLLQKDVVSSVIIGVKTLQQLEDNMGAAAGWELTQQQMADLDAASAVEIPYPYSLVWRANKATGRQRP</sequence>
<dbReference type="SUPFAM" id="SSF51430">
    <property type="entry name" value="NAD(P)-linked oxidoreductase"/>
    <property type="match status" value="1"/>
</dbReference>
<keyword evidence="1" id="KW-0560">Oxidoreductase</keyword>
<dbReference type="PRINTS" id="PR00069">
    <property type="entry name" value="ALDKETRDTASE"/>
</dbReference>
<evidence type="ECO:0000256" key="3">
    <source>
        <dbReference type="SAM" id="MobiDB-lite"/>
    </source>
</evidence>
<dbReference type="KEGG" id="bbel:109479941"/>
<dbReference type="Proteomes" id="UP000515135">
    <property type="component" value="Unplaced"/>
</dbReference>
<evidence type="ECO:0000259" key="4">
    <source>
        <dbReference type="Pfam" id="PF00248"/>
    </source>
</evidence>
<proteinExistence type="inferred from homology"/>
<organism evidence="5 6">
    <name type="scientific">Branchiostoma belcheri</name>
    <name type="common">Amphioxus</name>
    <dbReference type="NCBI Taxonomy" id="7741"/>
    <lineage>
        <taxon>Eukaryota</taxon>
        <taxon>Metazoa</taxon>
        <taxon>Chordata</taxon>
        <taxon>Cephalochordata</taxon>
        <taxon>Leptocardii</taxon>
        <taxon>Amphioxiformes</taxon>
        <taxon>Branchiostomatidae</taxon>
        <taxon>Branchiostoma</taxon>
    </lineage>
</organism>
<dbReference type="RefSeq" id="XP_019637576.1">
    <property type="nucleotide sequence ID" value="XM_019782017.1"/>
</dbReference>
<dbReference type="InterPro" id="IPR020471">
    <property type="entry name" value="AKR"/>
</dbReference>
<accession>A0A6P5A716</accession>
<dbReference type="FunFam" id="3.20.20.100:FF:000004">
    <property type="entry name" value="Oxidoreductase, aldo/keto reductase"/>
    <property type="match status" value="1"/>
</dbReference>
<feature type="region of interest" description="Disordered" evidence="3">
    <location>
        <begin position="244"/>
        <end position="263"/>
    </location>
</feature>
<dbReference type="InterPro" id="IPR036812">
    <property type="entry name" value="NAD(P)_OxRdtase_dom_sf"/>
</dbReference>
<evidence type="ECO:0000313" key="5">
    <source>
        <dbReference type="Proteomes" id="UP000515135"/>
    </source>
</evidence>
<keyword evidence="5" id="KW-1185">Reference proteome</keyword>
<dbReference type="GO" id="GO:0016491">
    <property type="term" value="F:oxidoreductase activity"/>
    <property type="evidence" value="ECO:0007669"/>
    <property type="project" value="UniProtKB-KW"/>
</dbReference>
<dbReference type="PANTHER" id="PTHR43364:SF4">
    <property type="entry name" value="NAD(P)-LINKED OXIDOREDUCTASE SUPERFAMILY PROTEIN"/>
    <property type="match status" value="1"/>
</dbReference>
<dbReference type="InterPro" id="IPR050523">
    <property type="entry name" value="AKR_Detox_Biosynth"/>
</dbReference>
<dbReference type="PANTHER" id="PTHR43364">
    <property type="entry name" value="NADH-SPECIFIC METHYLGLYOXAL REDUCTASE-RELATED"/>
    <property type="match status" value="1"/>
</dbReference>
<protein>
    <submittedName>
        <fullName evidence="6">Uncharacterized protein LOC109479941 isoform X1</fullName>
    </submittedName>
</protein>
<dbReference type="Gene3D" id="3.20.20.100">
    <property type="entry name" value="NADP-dependent oxidoreductase domain"/>
    <property type="match status" value="1"/>
</dbReference>
<dbReference type="OrthoDB" id="48988at2759"/>
<dbReference type="AlphaFoldDB" id="A0A6P5A716"/>
<evidence type="ECO:0000313" key="6">
    <source>
        <dbReference type="RefSeq" id="XP_019637576.1"/>
    </source>
</evidence>
<dbReference type="CDD" id="cd19081">
    <property type="entry name" value="AKR_AKR9C1"/>
    <property type="match status" value="1"/>
</dbReference>
<evidence type="ECO:0000256" key="2">
    <source>
        <dbReference type="ARBA" id="ARBA00038157"/>
    </source>
</evidence>
<evidence type="ECO:0000256" key="1">
    <source>
        <dbReference type="ARBA" id="ARBA00023002"/>
    </source>
</evidence>
<dbReference type="InterPro" id="IPR023210">
    <property type="entry name" value="NADP_OxRdtase_dom"/>
</dbReference>
<dbReference type="GeneID" id="109479941"/>
<gene>
    <name evidence="6" type="primary">LOC109479941</name>
</gene>
<comment type="similarity">
    <text evidence="2">Belongs to the aldo/keto reductase family. Aldo/keto reductase 2 subfamily.</text>
</comment>
<name>A0A6P5A716_BRABE</name>
<dbReference type="GO" id="GO:0005829">
    <property type="term" value="C:cytosol"/>
    <property type="evidence" value="ECO:0007669"/>
    <property type="project" value="UniProtKB-ARBA"/>
</dbReference>
<dbReference type="Pfam" id="PF00248">
    <property type="entry name" value="Aldo_ket_red"/>
    <property type="match status" value="1"/>
</dbReference>